<organism evidence="2 3">
    <name type="scientific">Vibrio vulnificus (strain YJ016)</name>
    <dbReference type="NCBI Taxonomy" id="196600"/>
    <lineage>
        <taxon>Bacteria</taxon>
        <taxon>Pseudomonadati</taxon>
        <taxon>Pseudomonadota</taxon>
        <taxon>Gammaproteobacteria</taxon>
        <taxon>Vibrionales</taxon>
        <taxon>Vibrionaceae</taxon>
        <taxon>Vibrio</taxon>
    </lineage>
</organism>
<feature type="compositionally biased region" description="Polar residues" evidence="1">
    <location>
        <begin position="28"/>
        <end position="41"/>
    </location>
</feature>
<feature type="region of interest" description="Disordered" evidence="1">
    <location>
        <begin position="28"/>
        <end position="47"/>
    </location>
</feature>
<evidence type="ECO:0000256" key="1">
    <source>
        <dbReference type="SAM" id="MobiDB-lite"/>
    </source>
</evidence>
<evidence type="ECO:0000313" key="2">
    <source>
        <dbReference type="EMBL" id="BAC97248.1"/>
    </source>
</evidence>
<evidence type="ECO:0000313" key="3">
    <source>
        <dbReference type="Proteomes" id="UP000002675"/>
    </source>
</evidence>
<sequence>MAVLFIDNTERHKRKSFETQLKSNLVSAHNSRYSLHGQATQKNKKDN</sequence>
<dbReference type="KEGG" id="vvy:VVA1222"/>
<dbReference type="AlphaFoldDB" id="Q7MD14"/>
<accession>Q7MD14</accession>
<dbReference type="EMBL" id="BA000038">
    <property type="protein sequence ID" value="BAC97248.1"/>
    <property type="molecule type" value="Genomic_DNA"/>
</dbReference>
<dbReference type="HOGENOM" id="CLU_3174739_0_0_6"/>
<protein>
    <submittedName>
        <fullName evidence="2">Uncharacterized protein</fullName>
    </submittedName>
</protein>
<gene>
    <name evidence="2" type="ordered locus">VVA1222</name>
</gene>
<reference evidence="2 3" key="1">
    <citation type="journal article" date="2003" name="Genome Res.">
        <title>Comparative genome analysis of Vibrio vulnificus, a marine pathogen.</title>
        <authorList>
            <person name="Chen C.Y."/>
            <person name="Wu K.M."/>
            <person name="Chang Y.C."/>
            <person name="Chang C.H."/>
            <person name="Tsai H.C."/>
            <person name="Liao T.L."/>
            <person name="Liu Y.M."/>
            <person name="Chen H.J."/>
            <person name="Shen A.B."/>
            <person name="Li J.C."/>
            <person name="Su T.L."/>
            <person name="Shao C.P."/>
            <person name="Lee C.T."/>
            <person name="Hor L.I."/>
            <person name="Tsai S.F."/>
        </authorList>
    </citation>
    <scope>NUCLEOTIDE SEQUENCE [LARGE SCALE GENOMIC DNA]</scope>
    <source>
        <strain evidence="2 3">YJ016</strain>
    </source>
</reference>
<proteinExistence type="predicted"/>
<name>Q7MD14_VIBVY</name>
<dbReference type="Proteomes" id="UP000002675">
    <property type="component" value="Chromosome II"/>
</dbReference>